<dbReference type="RefSeq" id="WP_110827656.1">
    <property type="nucleotide sequence ID" value="NZ_QKLU01000002.1"/>
</dbReference>
<dbReference type="GO" id="GO:0009279">
    <property type="term" value="C:cell outer membrane"/>
    <property type="evidence" value="ECO:0007669"/>
    <property type="project" value="UniProtKB-SubCell"/>
</dbReference>
<dbReference type="SUPFAM" id="SSF103088">
    <property type="entry name" value="OmpA-like"/>
    <property type="match status" value="1"/>
</dbReference>
<keyword evidence="7" id="KW-1185">Reference proteome</keyword>
<evidence type="ECO:0000256" key="4">
    <source>
        <dbReference type="PROSITE-ProRule" id="PRU00473"/>
    </source>
</evidence>
<proteinExistence type="predicted"/>
<evidence type="ECO:0000256" key="1">
    <source>
        <dbReference type="ARBA" id="ARBA00004442"/>
    </source>
</evidence>
<evidence type="ECO:0000256" key="2">
    <source>
        <dbReference type="ARBA" id="ARBA00023136"/>
    </source>
</evidence>
<dbReference type="PANTHER" id="PTHR30329">
    <property type="entry name" value="STATOR ELEMENT OF FLAGELLAR MOTOR COMPLEX"/>
    <property type="match status" value="1"/>
</dbReference>
<gene>
    <name evidence="6" type="ORF">B0O44_10224</name>
</gene>
<evidence type="ECO:0000256" key="3">
    <source>
        <dbReference type="ARBA" id="ARBA00023237"/>
    </source>
</evidence>
<reference evidence="6 7" key="1">
    <citation type="submission" date="2018-06" db="EMBL/GenBank/DDBJ databases">
        <title>Genomic Encyclopedia of Archaeal and Bacterial Type Strains, Phase II (KMG-II): from individual species to whole genera.</title>
        <authorList>
            <person name="Goeker M."/>
        </authorList>
    </citation>
    <scope>NUCLEOTIDE SEQUENCE [LARGE SCALE GENOMIC DNA]</scope>
    <source>
        <strain evidence="6 7">DSM 27372</strain>
    </source>
</reference>
<comment type="subcellular location">
    <subcellularLocation>
        <location evidence="1">Cell outer membrane</location>
    </subcellularLocation>
</comment>
<evidence type="ECO:0000259" key="5">
    <source>
        <dbReference type="PROSITE" id="PS51123"/>
    </source>
</evidence>
<dbReference type="PRINTS" id="PR01021">
    <property type="entry name" value="OMPADOMAIN"/>
</dbReference>
<dbReference type="CDD" id="cd07185">
    <property type="entry name" value="OmpA_C-like"/>
    <property type="match status" value="1"/>
</dbReference>
<name>A0A318UN27_9SPHI</name>
<dbReference type="EMBL" id="QKLU01000002">
    <property type="protein sequence ID" value="PYF75475.1"/>
    <property type="molecule type" value="Genomic_DNA"/>
</dbReference>
<comment type="caution">
    <text evidence="6">The sequence shown here is derived from an EMBL/GenBank/DDBJ whole genome shotgun (WGS) entry which is preliminary data.</text>
</comment>
<dbReference type="InterPro" id="IPR006664">
    <property type="entry name" value="OMP_bac"/>
</dbReference>
<dbReference type="InterPro" id="IPR036737">
    <property type="entry name" value="OmpA-like_sf"/>
</dbReference>
<evidence type="ECO:0000313" key="6">
    <source>
        <dbReference type="EMBL" id="PYF75475.1"/>
    </source>
</evidence>
<dbReference type="Proteomes" id="UP000248198">
    <property type="component" value="Unassembled WGS sequence"/>
</dbReference>
<protein>
    <submittedName>
        <fullName evidence="6">OmpA family protein</fullName>
    </submittedName>
</protein>
<evidence type="ECO:0000313" key="7">
    <source>
        <dbReference type="Proteomes" id="UP000248198"/>
    </source>
</evidence>
<dbReference type="OrthoDB" id="719419at2"/>
<dbReference type="PANTHER" id="PTHR30329:SF21">
    <property type="entry name" value="LIPOPROTEIN YIAD-RELATED"/>
    <property type="match status" value="1"/>
</dbReference>
<accession>A0A318UN27</accession>
<dbReference type="Pfam" id="PF00691">
    <property type="entry name" value="OmpA"/>
    <property type="match status" value="1"/>
</dbReference>
<dbReference type="InterPro" id="IPR050330">
    <property type="entry name" value="Bact_OuterMem_StrucFunc"/>
</dbReference>
<sequence length="917" mass="102234">MAKGPKKIGLSVGERYYKGSSNNGVIAVTADVAHAFEVTEWLPGTTDAQKNDTSWLFEDAKRTKVLTSTKTGGPSLRAFAVPKKLCGSVPMYYLEASLSGLMEKSINAGLLVRGICGQLIVKSNWSKSYKGAPLGTSPIRFGDDVHLHVETEGLNGNRLTVQIFRRKWFTDEPVDTLYNVLCENGEINYLIRNTYKWYAALKSGPSEQELYIKIIDNHTKTYVKDSRNQDIHARFLRLENKVVTSAMAQSTNLTVATVGEPLKNLKQPDHCKFTKIEISDLGERVPVFDEGKIDAKGQITESKFYIDEKINYDFDAFKVRDVDKKKLDKIAEVLMKIPYIPVELGSHTDRFGTAEYNLQLSEKRAKAAMDYLISRNVDASRIVSKGYGKTMLANPDPNLDKKESLVNRRTTIKLLIFTHNALSMQYETIAPGLSKARELPIQIANFKTAGLCNFPSNPHQVNVPYGNLVQKKEKTPLQLDGKETIHPKIYSPLDDKEHAYEYIWPMSTTYNSFFFYINSCAYFTNRDKHSLVVKAYSDIKWRLTFFLKLNNALSVKWQNLSPAEHKEMQKKAGKEGAERRWKQKDATFGFSLTSDWNSQKGAYTAHDEFKKEHEGKFKKLYDLFSSLNSIADGITNVTKGTVRGIGFDKLPVKFEVEPPNLDLDATWMLQRAKKDRAPIARVGTRIDIGFHAQPLIGLEVTIDLLGALIGAAAGAVSGGTASQPVLKFYYLLKDKLKTGLKLGNDDVGFKANADIFMNLKIFSRISTDVGFGFNTVSGREDDTFKIEATNKLGVVLEAGVIIKGELAMVVVKVDGYFEASASARASVTFGHGVYYDDKGLYYKPKLGFDGMDADYVITASVGLAAKKGVPAAEVIKDKKGDWVIAKGDFKGIIPKFDVIESLEEVSGITIQVPLMRN</sequence>
<keyword evidence="2 4" id="KW-0472">Membrane</keyword>
<dbReference type="PROSITE" id="PS51123">
    <property type="entry name" value="OMPA_2"/>
    <property type="match status" value="1"/>
</dbReference>
<dbReference type="InterPro" id="IPR006665">
    <property type="entry name" value="OmpA-like"/>
</dbReference>
<feature type="domain" description="OmpA-like" evidence="5">
    <location>
        <begin position="299"/>
        <end position="418"/>
    </location>
</feature>
<dbReference type="AlphaFoldDB" id="A0A318UN27"/>
<organism evidence="6 7">
    <name type="scientific">Pedobacter nutrimenti</name>
    <dbReference type="NCBI Taxonomy" id="1241337"/>
    <lineage>
        <taxon>Bacteria</taxon>
        <taxon>Pseudomonadati</taxon>
        <taxon>Bacteroidota</taxon>
        <taxon>Sphingobacteriia</taxon>
        <taxon>Sphingobacteriales</taxon>
        <taxon>Sphingobacteriaceae</taxon>
        <taxon>Pedobacter</taxon>
    </lineage>
</organism>
<keyword evidence="3" id="KW-0998">Cell outer membrane</keyword>
<dbReference type="Gene3D" id="3.30.1330.60">
    <property type="entry name" value="OmpA-like domain"/>
    <property type="match status" value="1"/>
</dbReference>